<dbReference type="EMBL" id="AKKU01000026">
    <property type="protein sequence ID" value="EIW87911.1"/>
    <property type="molecule type" value="Genomic_DNA"/>
</dbReference>
<name>I8U3L4_9ALTE</name>
<dbReference type="AlphaFoldDB" id="I8U3L4"/>
<feature type="transmembrane region" description="Helical" evidence="1">
    <location>
        <begin position="154"/>
        <end position="174"/>
    </location>
</feature>
<dbReference type="STRING" id="1195246.AGRI_15370"/>
<keyword evidence="1" id="KW-0812">Transmembrane</keyword>
<feature type="transmembrane region" description="Helical" evidence="1">
    <location>
        <begin position="121"/>
        <end position="142"/>
    </location>
</feature>
<feature type="transmembrane region" description="Helical" evidence="1">
    <location>
        <begin position="52"/>
        <end position="71"/>
    </location>
</feature>
<sequence length="209" mass="22835">MKDRTEQLISQLLAQHSAVVPMISNKLIVIGLVLSLFVAMVLLAPLGLREQWSLLALLKTVALFSFTFALFRCTQLNCQPAVQPLRHYQGVVLSLLSGAVALAAIGWLAPPLSLAAALAESSFWGCVAWIGIVATFCLLGLFRLLRRAKPLYRWRLVLSSSGLAGFLAATVYSLHCPVDALAYLGTAYVLAMLLVVAVGYVLSRRLWHW</sequence>
<keyword evidence="1" id="KW-1133">Transmembrane helix</keyword>
<evidence type="ECO:0000313" key="3">
    <source>
        <dbReference type="Proteomes" id="UP000035062"/>
    </source>
</evidence>
<evidence type="ECO:0000256" key="1">
    <source>
        <dbReference type="SAM" id="Phobius"/>
    </source>
</evidence>
<dbReference type="Proteomes" id="UP000035062">
    <property type="component" value="Unassembled WGS sequence"/>
</dbReference>
<dbReference type="InterPro" id="IPR009495">
    <property type="entry name" value="NrsF"/>
</dbReference>
<reference evidence="2 3" key="1">
    <citation type="journal article" date="2012" name="J. Bacteriol.">
        <title>Genome Sequence of Pectin-Degrading Alishewanella agri, Isolated from Landfill Soil.</title>
        <authorList>
            <person name="Kim J."/>
            <person name="Jung J."/>
            <person name="Sung J.S."/>
            <person name="Chun J."/>
            <person name="Park W."/>
        </authorList>
    </citation>
    <scope>NUCLEOTIDE SEQUENCE [LARGE SCALE GENOMIC DNA]</scope>
    <source>
        <strain evidence="2 3">BL06</strain>
    </source>
</reference>
<dbReference type="Pfam" id="PF06532">
    <property type="entry name" value="NrsF"/>
    <property type="match status" value="1"/>
</dbReference>
<dbReference type="PATRIC" id="fig|1195246.3.peg.3053"/>
<proteinExistence type="predicted"/>
<protein>
    <recommendedName>
        <fullName evidence="4">Transmembrane protein</fullName>
    </recommendedName>
</protein>
<evidence type="ECO:0008006" key="4">
    <source>
        <dbReference type="Google" id="ProtNLM"/>
    </source>
</evidence>
<organism evidence="2 3">
    <name type="scientific">Alishewanella agri BL06</name>
    <dbReference type="NCBI Taxonomy" id="1195246"/>
    <lineage>
        <taxon>Bacteria</taxon>
        <taxon>Pseudomonadati</taxon>
        <taxon>Pseudomonadota</taxon>
        <taxon>Gammaproteobacteria</taxon>
        <taxon>Alteromonadales</taxon>
        <taxon>Alteromonadaceae</taxon>
        <taxon>Alishewanella</taxon>
    </lineage>
</organism>
<comment type="caution">
    <text evidence="2">The sequence shown here is derived from an EMBL/GenBank/DDBJ whole genome shotgun (WGS) entry which is preliminary data.</text>
</comment>
<feature type="transmembrane region" description="Helical" evidence="1">
    <location>
        <begin position="91"/>
        <end position="109"/>
    </location>
</feature>
<feature type="transmembrane region" description="Helical" evidence="1">
    <location>
        <begin position="180"/>
        <end position="202"/>
    </location>
</feature>
<dbReference type="RefSeq" id="WP_008985810.1">
    <property type="nucleotide sequence ID" value="NZ_AKKU01000026.1"/>
</dbReference>
<keyword evidence="1" id="KW-0472">Membrane</keyword>
<keyword evidence="3" id="KW-1185">Reference proteome</keyword>
<feature type="transmembrane region" description="Helical" evidence="1">
    <location>
        <begin position="27"/>
        <end position="46"/>
    </location>
</feature>
<accession>I8U3L4</accession>
<evidence type="ECO:0000313" key="2">
    <source>
        <dbReference type="EMBL" id="EIW87911.1"/>
    </source>
</evidence>
<gene>
    <name evidence="2" type="ORF">AGRI_15370</name>
</gene>